<keyword evidence="6" id="KW-1185">Reference proteome</keyword>
<name>A0ABV3FTQ5_9NOCA</name>
<dbReference type="EMBL" id="JBFAKC010000006">
    <property type="protein sequence ID" value="MEV0708806.1"/>
    <property type="molecule type" value="Genomic_DNA"/>
</dbReference>
<keyword evidence="2" id="KW-0238">DNA-binding</keyword>
<evidence type="ECO:0000256" key="1">
    <source>
        <dbReference type="ARBA" id="ARBA00023015"/>
    </source>
</evidence>
<evidence type="ECO:0000313" key="6">
    <source>
        <dbReference type="Proteomes" id="UP001551695"/>
    </source>
</evidence>
<dbReference type="SMART" id="SM00342">
    <property type="entry name" value="HTH_ARAC"/>
    <property type="match status" value="1"/>
</dbReference>
<comment type="caution">
    <text evidence="5">The sequence shown here is derived from an EMBL/GenBank/DDBJ whole genome shotgun (WGS) entry which is preliminary data.</text>
</comment>
<dbReference type="InterPro" id="IPR050204">
    <property type="entry name" value="AraC_XylS_family_regulators"/>
</dbReference>
<dbReference type="Proteomes" id="UP001551695">
    <property type="component" value="Unassembled WGS sequence"/>
</dbReference>
<dbReference type="Gene3D" id="1.10.10.60">
    <property type="entry name" value="Homeodomain-like"/>
    <property type="match status" value="1"/>
</dbReference>
<accession>A0ABV3FTQ5</accession>
<evidence type="ECO:0000256" key="2">
    <source>
        <dbReference type="ARBA" id="ARBA00023125"/>
    </source>
</evidence>
<evidence type="ECO:0000313" key="5">
    <source>
        <dbReference type="EMBL" id="MEV0708806.1"/>
    </source>
</evidence>
<organism evidence="5 6">
    <name type="scientific">Nocardia aurea</name>
    <dbReference type="NCBI Taxonomy" id="2144174"/>
    <lineage>
        <taxon>Bacteria</taxon>
        <taxon>Bacillati</taxon>
        <taxon>Actinomycetota</taxon>
        <taxon>Actinomycetes</taxon>
        <taxon>Mycobacteriales</taxon>
        <taxon>Nocardiaceae</taxon>
        <taxon>Nocardia</taxon>
    </lineage>
</organism>
<keyword evidence="3" id="KW-0804">Transcription</keyword>
<evidence type="ECO:0000259" key="4">
    <source>
        <dbReference type="PROSITE" id="PS01124"/>
    </source>
</evidence>
<protein>
    <submittedName>
        <fullName evidence="5">Helix-turn-helix transcriptional regulator</fullName>
    </submittedName>
</protein>
<gene>
    <name evidence="5" type="ORF">AB0I48_14690</name>
</gene>
<dbReference type="InterPro" id="IPR046532">
    <property type="entry name" value="DUF6597"/>
</dbReference>
<dbReference type="PANTHER" id="PTHR46796:SF15">
    <property type="entry name" value="BLL1074 PROTEIN"/>
    <property type="match status" value="1"/>
</dbReference>
<dbReference type="RefSeq" id="WP_357783914.1">
    <property type="nucleotide sequence ID" value="NZ_JBFAKC010000006.1"/>
</dbReference>
<dbReference type="Pfam" id="PF12833">
    <property type="entry name" value="HTH_18"/>
    <property type="match status" value="1"/>
</dbReference>
<proteinExistence type="predicted"/>
<evidence type="ECO:0000256" key="3">
    <source>
        <dbReference type="ARBA" id="ARBA00023163"/>
    </source>
</evidence>
<dbReference type="PANTHER" id="PTHR46796">
    <property type="entry name" value="HTH-TYPE TRANSCRIPTIONAL ACTIVATOR RHAS-RELATED"/>
    <property type="match status" value="1"/>
</dbReference>
<feature type="domain" description="HTH araC/xylS-type" evidence="4">
    <location>
        <begin position="144"/>
        <end position="241"/>
    </location>
</feature>
<keyword evidence="1" id="KW-0805">Transcription regulation</keyword>
<dbReference type="Pfam" id="PF20240">
    <property type="entry name" value="DUF6597"/>
    <property type="match status" value="1"/>
</dbReference>
<reference evidence="5 6" key="1">
    <citation type="submission" date="2024-06" db="EMBL/GenBank/DDBJ databases">
        <title>The Natural Products Discovery Center: Release of the First 8490 Sequenced Strains for Exploring Actinobacteria Biosynthetic Diversity.</title>
        <authorList>
            <person name="Kalkreuter E."/>
            <person name="Kautsar S.A."/>
            <person name="Yang D."/>
            <person name="Bader C.D."/>
            <person name="Teijaro C.N."/>
            <person name="Fluegel L."/>
            <person name="Davis C.M."/>
            <person name="Simpson J.R."/>
            <person name="Lauterbach L."/>
            <person name="Steele A.D."/>
            <person name="Gui C."/>
            <person name="Meng S."/>
            <person name="Li G."/>
            <person name="Viehrig K."/>
            <person name="Ye F."/>
            <person name="Su P."/>
            <person name="Kiefer A.F."/>
            <person name="Nichols A."/>
            <person name="Cepeda A.J."/>
            <person name="Yan W."/>
            <person name="Fan B."/>
            <person name="Jiang Y."/>
            <person name="Adhikari A."/>
            <person name="Zheng C.-J."/>
            <person name="Schuster L."/>
            <person name="Cowan T.M."/>
            <person name="Smanski M.J."/>
            <person name="Chevrette M.G."/>
            <person name="De Carvalho L.P.S."/>
            <person name="Shen B."/>
        </authorList>
    </citation>
    <scope>NUCLEOTIDE SEQUENCE [LARGE SCALE GENOMIC DNA]</scope>
    <source>
        <strain evidence="5 6">NPDC050403</strain>
    </source>
</reference>
<dbReference type="PROSITE" id="PS01124">
    <property type="entry name" value="HTH_ARAC_FAMILY_2"/>
    <property type="match status" value="1"/>
</dbReference>
<dbReference type="InterPro" id="IPR018060">
    <property type="entry name" value="HTH_AraC"/>
</dbReference>
<sequence length="251" mass="26605">MDRTTRHPDRAPAYRERPSRLAGAVLWTRTVTGRDRAAPVLPDGCIDLIWRAGVLVVAGPDTTAFRPDVPIGTTYAGIRFFPGSGPTLLGVPADELRDRRVGLDELWPSRTVRTLTGRVDDAADRAGALESIALDRAAEAGPPDPLLPRIVAAMDSGISVAATAERTGLNTRLLYRRSLAAFGYGPKTLARILRLRRAVAMARTGMSAADTAADAGFADQAHLSREVRELAGMSLGQLLADGSGDTQPSGA</sequence>